<dbReference type="PROSITE" id="PS00518">
    <property type="entry name" value="ZF_RING_1"/>
    <property type="match status" value="1"/>
</dbReference>
<dbReference type="InterPro" id="IPR001841">
    <property type="entry name" value="Znf_RING"/>
</dbReference>
<keyword evidence="3 12" id="KW-0812">Transmembrane</keyword>
<evidence type="ECO:0000313" key="17">
    <source>
        <dbReference type="Proteomes" id="UP001154282"/>
    </source>
</evidence>
<sequence length="1027" mass="116115">MAARTDQSMVVEQGIDDRLSTLPDELIAHILSLLPTKYAVGTAVLSRRWTDLWTRVSNLDFDEETEVRYTIKAKKLSYRLSRTVNGGGSWLQWWKQLKPIDVADEYILRNVEFEARAGEIMAIAGPSGAGKTTLLQILGGSLVTGCRQASSRVSGEVLVNEKPMNASWFRRISGYVTQDEALFPLLTVEEMVLYAARLRLGGGVQLARARAEILLKELALERVASVRIGDEASRGISGGEKRRVSIAVELVHNPAVLLIDEPTSGLDSGSALNVVQLLQSMAADHGKTIVLTIHQPGFRILKVFDWVLLLSNGAALYEGTLASLEERLISAGCCIPRHVNVVEFAIDVLKTLRRDDGERSEDHSSDEDELCYDVHMKKTRVSYSNGRFTEVWILGQRFFSIICRTNQLFTSRMVQALAAGLVLGTIFMNGRDEPNRYVLETQVGFFAFSLTFLLSSTTEALPIFLQERRILLVEISKGSYRVSSYIVSNALVFLPFLFVVAALYSLPSYWLIGLRRDMDGFLYFLLVVWLVVMMSNSMVACFSALVRDFITGTSLIACFMGSFFLFSGYFIAKDDMPEIWVFMHYLSLFKYPLECFMINEYGGEQGKRRCLEFVDGICSLDGQGFLKLQGLKESQKWSNIAVMLEAPPNLSSMEKNAAKMARTDKWKVPEPGIDDRLTSLPDEIISHILSFLPTKYAVGTAVLSRRWTDLWTRVSNLDFDNRLFRVHRELMEMPSSSRSSSSRHHRRHRGEEKFVSTVISPAISGKTCSICLTPLHDHRRAAVISVCLHAYCLQCIRRWSELKRRCPLCNAEFDSWFCRISLSSRRFETEKLPPPTAPVKAKSSMAVAIRRGRFASRNALRTVHNDNRISQPLPRRRTFAGGERRLQWRESIYKQCLLAVPMADTSRGRRKNTTVEGMLQRIEPWIRRELQAVLDDPDPSVIVHVASSCFIESVERKSDFQSGGNGVVGDLLGPIRPFLGDWADTFWHELRCFAESSLNMETYDEVVNYVPSQDFDEARPPRIHLLR</sequence>
<dbReference type="Gene3D" id="3.40.50.300">
    <property type="entry name" value="P-loop containing nucleotide triphosphate hydrolases"/>
    <property type="match status" value="1"/>
</dbReference>
<dbReference type="InterPro" id="IPR053781">
    <property type="entry name" value="F-box_AtFBL13-like"/>
</dbReference>
<feature type="transmembrane region" description="Helical" evidence="12">
    <location>
        <begin position="413"/>
        <end position="431"/>
    </location>
</feature>
<dbReference type="SMART" id="SM00256">
    <property type="entry name" value="FBOX"/>
    <property type="match status" value="2"/>
</dbReference>
<keyword evidence="6 11" id="KW-0863">Zinc-finger</keyword>
<dbReference type="PROSITE" id="PS50893">
    <property type="entry name" value="ABC_TRANSPORTER_2"/>
    <property type="match status" value="1"/>
</dbReference>
<comment type="subcellular location">
    <subcellularLocation>
        <location evidence="1">Membrane</location>
        <topology evidence="1">Multi-pass membrane protein</topology>
    </subcellularLocation>
</comment>
<dbReference type="InterPro" id="IPR001810">
    <property type="entry name" value="F-box_dom"/>
</dbReference>
<evidence type="ECO:0000259" key="14">
    <source>
        <dbReference type="PROSITE" id="PS50181"/>
    </source>
</evidence>
<feature type="domain" description="ABC transporter" evidence="15">
    <location>
        <begin position="91"/>
        <end position="337"/>
    </location>
</feature>
<evidence type="ECO:0000256" key="11">
    <source>
        <dbReference type="PROSITE-ProRule" id="PRU00175"/>
    </source>
</evidence>
<dbReference type="InterPro" id="IPR017907">
    <property type="entry name" value="Znf_RING_CS"/>
</dbReference>
<evidence type="ECO:0000256" key="8">
    <source>
        <dbReference type="ARBA" id="ARBA00022840"/>
    </source>
</evidence>
<dbReference type="GO" id="GO:0016887">
    <property type="term" value="F:ATP hydrolysis activity"/>
    <property type="evidence" value="ECO:0007669"/>
    <property type="project" value="InterPro"/>
</dbReference>
<dbReference type="Proteomes" id="UP001154282">
    <property type="component" value="Unassembled WGS sequence"/>
</dbReference>
<dbReference type="SUPFAM" id="SSF81383">
    <property type="entry name" value="F-box domain"/>
    <property type="match status" value="2"/>
</dbReference>
<dbReference type="InterPro" id="IPR013525">
    <property type="entry name" value="ABC2_TM"/>
</dbReference>
<dbReference type="SMART" id="SM00382">
    <property type="entry name" value="AAA"/>
    <property type="match status" value="1"/>
</dbReference>
<keyword evidence="7" id="KW-0862">Zinc</keyword>
<keyword evidence="9 12" id="KW-1133">Transmembrane helix</keyword>
<feature type="transmembrane region" description="Helical" evidence="12">
    <location>
        <begin position="443"/>
        <end position="465"/>
    </location>
</feature>
<dbReference type="SUPFAM" id="SSF57850">
    <property type="entry name" value="RING/U-box"/>
    <property type="match status" value="1"/>
</dbReference>
<keyword evidence="4" id="KW-0479">Metal-binding</keyword>
<feature type="transmembrane region" description="Helical" evidence="12">
    <location>
        <begin position="485"/>
        <end position="509"/>
    </location>
</feature>
<dbReference type="InterPro" id="IPR058746">
    <property type="entry name" value="Znf_RING-type_Topors"/>
</dbReference>
<dbReference type="Pfam" id="PF00005">
    <property type="entry name" value="ABC_tran"/>
    <property type="match status" value="1"/>
</dbReference>
<keyword evidence="8" id="KW-0067">ATP-binding</keyword>
<feature type="domain" description="F-box" evidence="14">
    <location>
        <begin position="674"/>
        <end position="722"/>
    </location>
</feature>
<dbReference type="InterPro" id="IPR050352">
    <property type="entry name" value="ABCG_transporters"/>
</dbReference>
<dbReference type="InterPro" id="IPR017871">
    <property type="entry name" value="ABC_transporter-like_CS"/>
</dbReference>
<dbReference type="GO" id="GO:0016020">
    <property type="term" value="C:membrane"/>
    <property type="evidence" value="ECO:0007669"/>
    <property type="project" value="UniProtKB-SubCell"/>
</dbReference>
<dbReference type="CDD" id="cd16574">
    <property type="entry name" value="RING-HC_Topors"/>
    <property type="match status" value="1"/>
</dbReference>
<dbReference type="PROSITE" id="PS00211">
    <property type="entry name" value="ABC_TRANSPORTER_1"/>
    <property type="match status" value="1"/>
</dbReference>
<evidence type="ECO:0000256" key="7">
    <source>
        <dbReference type="ARBA" id="ARBA00022833"/>
    </source>
</evidence>
<evidence type="ECO:0000256" key="10">
    <source>
        <dbReference type="ARBA" id="ARBA00023136"/>
    </source>
</evidence>
<evidence type="ECO:0000313" key="16">
    <source>
        <dbReference type="EMBL" id="CAI0467470.1"/>
    </source>
</evidence>
<evidence type="ECO:0000256" key="4">
    <source>
        <dbReference type="ARBA" id="ARBA00022723"/>
    </source>
</evidence>
<keyword evidence="10 12" id="KW-0472">Membrane</keyword>
<dbReference type="CDD" id="cd22160">
    <property type="entry name" value="F-box_AtFBL13-like"/>
    <property type="match status" value="2"/>
</dbReference>
<dbReference type="InterPro" id="IPR013083">
    <property type="entry name" value="Znf_RING/FYVE/PHD"/>
</dbReference>
<dbReference type="FunFam" id="3.40.50.300:FF:001473">
    <property type="entry name" value="ATP-binding cassette transporter"/>
    <property type="match status" value="1"/>
</dbReference>
<feature type="transmembrane region" description="Helical" evidence="12">
    <location>
        <begin position="521"/>
        <end position="546"/>
    </location>
</feature>
<gene>
    <name evidence="16" type="ORF">LITE_LOCUS37453</name>
</gene>
<keyword evidence="5" id="KW-0547">Nucleotide-binding</keyword>
<name>A0AAV0P943_9ROSI</name>
<dbReference type="SUPFAM" id="SSF52540">
    <property type="entry name" value="P-loop containing nucleoside triphosphate hydrolases"/>
    <property type="match status" value="1"/>
</dbReference>
<organism evidence="16 17">
    <name type="scientific">Linum tenue</name>
    <dbReference type="NCBI Taxonomy" id="586396"/>
    <lineage>
        <taxon>Eukaryota</taxon>
        <taxon>Viridiplantae</taxon>
        <taxon>Streptophyta</taxon>
        <taxon>Embryophyta</taxon>
        <taxon>Tracheophyta</taxon>
        <taxon>Spermatophyta</taxon>
        <taxon>Magnoliopsida</taxon>
        <taxon>eudicotyledons</taxon>
        <taxon>Gunneridae</taxon>
        <taxon>Pentapetalae</taxon>
        <taxon>rosids</taxon>
        <taxon>fabids</taxon>
        <taxon>Malpighiales</taxon>
        <taxon>Linaceae</taxon>
        <taxon>Linum</taxon>
    </lineage>
</organism>
<feature type="domain" description="F-box" evidence="14">
    <location>
        <begin position="16"/>
        <end position="64"/>
    </location>
</feature>
<dbReference type="InterPro" id="IPR027417">
    <property type="entry name" value="P-loop_NTPase"/>
</dbReference>
<keyword evidence="2" id="KW-0813">Transport</keyword>
<dbReference type="Pfam" id="PF01061">
    <property type="entry name" value="ABC2_membrane"/>
    <property type="match status" value="1"/>
</dbReference>
<comment type="caution">
    <text evidence="16">The sequence shown here is derived from an EMBL/GenBank/DDBJ whole genome shotgun (WGS) entry which is preliminary data.</text>
</comment>
<dbReference type="GO" id="GO:0005524">
    <property type="term" value="F:ATP binding"/>
    <property type="evidence" value="ECO:0007669"/>
    <property type="project" value="UniProtKB-KW"/>
</dbReference>
<dbReference type="Gene3D" id="3.30.40.10">
    <property type="entry name" value="Zinc/RING finger domain, C3HC4 (zinc finger)"/>
    <property type="match status" value="1"/>
</dbReference>
<dbReference type="GO" id="GO:0008270">
    <property type="term" value="F:zinc ion binding"/>
    <property type="evidence" value="ECO:0007669"/>
    <property type="project" value="UniProtKB-KW"/>
</dbReference>
<dbReference type="PROSITE" id="PS50089">
    <property type="entry name" value="ZF_RING_2"/>
    <property type="match status" value="1"/>
</dbReference>
<evidence type="ECO:0000259" key="13">
    <source>
        <dbReference type="PROSITE" id="PS50089"/>
    </source>
</evidence>
<evidence type="ECO:0000259" key="15">
    <source>
        <dbReference type="PROSITE" id="PS50893"/>
    </source>
</evidence>
<dbReference type="InterPro" id="IPR043926">
    <property type="entry name" value="ABCG_dom"/>
</dbReference>
<proteinExistence type="predicted"/>
<evidence type="ECO:0000256" key="3">
    <source>
        <dbReference type="ARBA" id="ARBA00022692"/>
    </source>
</evidence>
<accession>A0AAV0P943</accession>
<dbReference type="PANTHER" id="PTHR48041:SF100">
    <property type="entry name" value="ABC TRANSPORTER-LIKE"/>
    <property type="match status" value="1"/>
</dbReference>
<evidence type="ECO:0000256" key="12">
    <source>
        <dbReference type="SAM" id="Phobius"/>
    </source>
</evidence>
<dbReference type="PANTHER" id="PTHR48041">
    <property type="entry name" value="ABC TRANSPORTER G FAMILY MEMBER 28"/>
    <property type="match status" value="1"/>
</dbReference>
<dbReference type="SMART" id="SM00184">
    <property type="entry name" value="RING"/>
    <property type="match status" value="1"/>
</dbReference>
<keyword evidence="17" id="KW-1185">Reference proteome</keyword>
<evidence type="ECO:0000256" key="5">
    <source>
        <dbReference type="ARBA" id="ARBA00022741"/>
    </source>
</evidence>
<protein>
    <recommendedName>
        <fullName evidence="18">ABC transporter domain-containing protein</fullName>
    </recommendedName>
</protein>
<evidence type="ECO:0000256" key="2">
    <source>
        <dbReference type="ARBA" id="ARBA00022448"/>
    </source>
</evidence>
<dbReference type="InterPro" id="IPR003593">
    <property type="entry name" value="AAA+_ATPase"/>
</dbReference>
<evidence type="ECO:0000256" key="1">
    <source>
        <dbReference type="ARBA" id="ARBA00004141"/>
    </source>
</evidence>
<feature type="transmembrane region" description="Helical" evidence="12">
    <location>
        <begin position="552"/>
        <end position="572"/>
    </location>
</feature>
<evidence type="ECO:0008006" key="18">
    <source>
        <dbReference type="Google" id="ProtNLM"/>
    </source>
</evidence>
<feature type="domain" description="RING-type" evidence="13">
    <location>
        <begin position="768"/>
        <end position="810"/>
    </location>
</feature>
<reference evidence="16" key="1">
    <citation type="submission" date="2022-08" db="EMBL/GenBank/DDBJ databases">
        <authorList>
            <person name="Gutierrez-Valencia J."/>
        </authorList>
    </citation>
    <scope>NUCLEOTIDE SEQUENCE</scope>
</reference>
<dbReference type="InterPro" id="IPR003439">
    <property type="entry name" value="ABC_transporter-like_ATP-bd"/>
</dbReference>
<dbReference type="AlphaFoldDB" id="A0AAV0P943"/>
<dbReference type="Pfam" id="PF13639">
    <property type="entry name" value="zf-RING_2"/>
    <property type="match status" value="1"/>
</dbReference>
<dbReference type="Gene3D" id="1.20.1280.50">
    <property type="match status" value="1"/>
</dbReference>
<dbReference type="PROSITE" id="PS50181">
    <property type="entry name" value="FBOX"/>
    <property type="match status" value="2"/>
</dbReference>
<dbReference type="InterPro" id="IPR036047">
    <property type="entry name" value="F-box-like_dom_sf"/>
</dbReference>
<dbReference type="GO" id="GO:0140359">
    <property type="term" value="F:ABC-type transporter activity"/>
    <property type="evidence" value="ECO:0007669"/>
    <property type="project" value="InterPro"/>
</dbReference>
<dbReference type="Pfam" id="PF00646">
    <property type="entry name" value="F-box"/>
    <property type="match status" value="2"/>
</dbReference>
<dbReference type="Pfam" id="PF19055">
    <property type="entry name" value="ABC2_membrane_7"/>
    <property type="match status" value="1"/>
</dbReference>
<evidence type="ECO:0000256" key="9">
    <source>
        <dbReference type="ARBA" id="ARBA00022989"/>
    </source>
</evidence>
<dbReference type="EMBL" id="CAMGYJ010000008">
    <property type="protein sequence ID" value="CAI0467470.1"/>
    <property type="molecule type" value="Genomic_DNA"/>
</dbReference>
<evidence type="ECO:0000256" key="6">
    <source>
        <dbReference type="ARBA" id="ARBA00022771"/>
    </source>
</evidence>